<dbReference type="Gene3D" id="3.90.79.10">
    <property type="entry name" value="Nucleoside Triphosphate Pyrophosphohydrolase"/>
    <property type="match status" value="1"/>
</dbReference>
<dbReference type="EMBL" id="VITN01000010">
    <property type="protein sequence ID" value="TWB18444.1"/>
    <property type="molecule type" value="Genomic_DNA"/>
</dbReference>
<dbReference type="GO" id="GO:0003824">
    <property type="term" value="F:catalytic activity"/>
    <property type="evidence" value="ECO:0007669"/>
    <property type="project" value="UniProtKB-ARBA"/>
</dbReference>
<organism evidence="1 2">
    <name type="scientific">Nitrospirillum amazonense</name>
    <dbReference type="NCBI Taxonomy" id="28077"/>
    <lineage>
        <taxon>Bacteria</taxon>
        <taxon>Pseudomonadati</taxon>
        <taxon>Pseudomonadota</taxon>
        <taxon>Alphaproteobacteria</taxon>
        <taxon>Rhodospirillales</taxon>
        <taxon>Azospirillaceae</taxon>
        <taxon>Nitrospirillum</taxon>
    </lineage>
</organism>
<dbReference type="CDD" id="cd24161">
    <property type="entry name" value="NUDIX_ADPRase_Ndx2"/>
    <property type="match status" value="1"/>
</dbReference>
<evidence type="ECO:0000313" key="1">
    <source>
        <dbReference type="EMBL" id="TWB18444.1"/>
    </source>
</evidence>
<proteinExistence type="predicted"/>
<dbReference type="OrthoDB" id="177518at2"/>
<dbReference type="AlphaFoldDB" id="A0A560FA28"/>
<dbReference type="Proteomes" id="UP000319859">
    <property type="component" value="Unassembled WGS sequence"/>
</dbReference>
<gene>
    <name evidence="1" type="ORF">FBZ89_11090</name>
</gene>
<accession>A0A560FA28</accession>
<comment type="caution">
    <text evidence="1">The sequence shown here is derived from an EMBL/GenBank/DDBJ whole genome shotgun (WGS) entry which is preliminary data.</text>
</comment>
<name>A0A560FA28_9PROT</name>
<protein>
    <submittedName>
        <fullName evidence="1">Uncharacterized protein</fullName>
    </submittedName>
</protein>
<sequence>MSAPMPAQPFHEKNPWTVLSRDLRYENPWLRVFHHQVLRPDGSPGIFGTVEFATVAVGVLPVAANGDTWLVGQWRFGAGRYSWEMVEGGIPLAGPKAVGPLAGAAEELREEAGLRAGRWLEIQRMDMSNSVGNEHAHLYLAWDLTEVPVAPDETEQLTIRRLPLRAALDMALLGEILDAMTIAALLRVRLMHLEGTLPPDLAPLVAAGFAG</sequence>
<evidence type="ECO:0000313" key="2">
    <source>
        <dbReference type="Proteomes" id="UP000319859"/>
    </source>
</evidence>
<reference evidence="1 2" key="1">
    <citation type="submission" date="2019-06" db="EMBL/GenBank/DDBJ databases">
        <title>Genomic Encyclopedia of Type Strains, Phase IV (KMG-V): Genome sequencing to study the core and pangenomes of soil and plant-associated prokaryotes.</title>
        <authorList>
            <person name="Whitman W."/>
        </authorList>
    </citation>
    <scope>NUCLEOTIDE SEQUENCE [LARGE SCALE GENOMIC DNA]</scope>
    <source>
        <strain evidence="1 2">BR 11880</strain>
    </source>
</reference>
<dbReference type="RefSeq" id="WP_145751048.1">
    <property type="nucleotide sequence ID" value="NZ_VITN01000010.1"/>
</dbReference>
<dbReference type="InterPro" id="IPR015797">
    <property type="entry name" value="NUDIX_hydrolase-like_dom_sf"/>
</dbReference>
<dbReference type="SUPFAM" id="SSF55811">
    <property type="entry name" value="Nudix"/>
    <property type="match status" value="1"/>
</dbReference>